<dbReference type="Proteomes" id="UP001055247">
    <property type="component" value="Unassembled WGS sequence"/>
</dbReference>
<feature type="transmembrane region" description="Helical" evidence="2">
    <location>
        <begin position="69"/>
        <end position="88"/>
    </location>
</feature>
<feature type="transmembrane region" description="Helical" evidence="2">
    <location>
        <begin position="6"/>
        <end position="33"/>
    </location>
</feature>
<protein>
    <submittedName>
        <fullName evidence="3">Uncharacterized protein</fullName>
    </submittedName>
</protein>
<proteinExistence type="predicted"/>
<keyword evidence="2" id="KW-0812">Transmembrane</keyword>
<name>A0AAV4ZMP9_9HYPH</name>
<keyword evidence="2" id="KW-0472">Membrane</keyword>
<accession>A0AAV4ZMP9</accession>
<feature type="region of interest" description="Disordered" evidence="1">
    <location>
        <begin position="97"/>
        <end position="138"/>
    </location>
</feature>
<dbReference type="EMBL" id="BPQO01000010">
    <property type="protein sequence ID" value="GJD89148.1"/>
    <property type="molecule type" value="Genomic_DNA"/>
</dbReference>
<evidence type="ECO:0000256" key="1">
    <source>
        <dbReference type="SAM" id="MobiDB-lite"/>
    </source>
</evidence>
<reference evidence="3" key="2">
    <citation type="submission" date="2021-08" db="EMBL/GenBank/DDBJ databases">
        <authorList>
            <person name="Tani A."/>
            <person name="Ola A."/>
            <person name="Ogura Y."/>
            <person name="Katsura K."/>
            <person name="Hayashi T."/>
        </authorList>
    </citation>
    <scope>NUCLEOTIDE SEQUENCE</scope>
    <source>
        <strain evidence="3">DSM 16372</strain>
    </source>
</reference>
<gene>
    <name evidence="3" type="ORF">BHAOGJBA_2674</name>
</gene>
<evidence type="ECO:0000313" key="4">
    <source>
        <dbReference type="Proteomes" id="UP001055247"/>
    </source>
</evidence>
<organism evidence="3 4">
    <name type="scientific">Methylobacterium hispanicum</name>
    <dbReference type="NCBI Taxonomy" id="270350"/>
    <lineage>
        <taxon>Bacteria</taxon>
        <taxon>Pseudomonadati</taxon>
        <taxon>Pseudomonadota</taxon>
        <taxon>Alphaproteobacteria</taxon>
        <taxon>Hyphomicrobiales</taxon>
        <taxon>Methylobacteriaceae</taxon>
        <taxon>Methylobacterium</taxon>
    </lineage>
</organism>
<comment type="caution">
    <text evidence="3">The sequence shown here is derived from an EMBL/GenBank/DDBJ whole genome shotgun (WGS) entry which is preliminary data.</text>
</comment>
<dbReference type="AlphaFoldDB" id="A0AAV4ZMP9"/>
<evidence type="ECO:0000256" key="2">
    <source>
        <dbReference type="SAM" id="Phobius"/>
    </source>
</evidence>
<feature type="transmembrane region" description="Helical" evidence="2">
    <location>
        <begin position="45"/>
        <end position="63"/>
    </location>
</feature>
<dbReference type="RefSeq" id="WP_197430587.1">
    <property type="nucleotide sequence ID" value="NZ_BPQO01000010.1"/>
</dbReference>
<keyword evidence="2" id="KW-1133">Transmembrane helix</keyword>
<reference evidence="3" key="1">
    <citation type="journal article" date="2016" name="Front. Microbiol.">
        <title>Genome Sequence of the Piezophilic, Mesophilic Sulfate-Reducing Bacterium Desulfovibrio indicus J2T.</title>
        <authorList>
            <person name="Cao J."/>
            <person name="Maignien L."/>
            <person name="Shao Z."/>
            <person name="Alain K."/>
            <person name="Jebbar M."/>
        </authorList>
    </citation>
    <scope>NUCLEOTIDE SEQUENCE</scope>
    <source>
        <strain evidence="3">DSM 16372</strain>
    </source>
</reference>
<sequence length="138" mass="14088">MDAPGSLLAALVASGRIVDPILLLVVAEVAFVVLAPDRFGPRAPLLAGLAAGAGLLLALRAGLSGASWPWIAGPLALAGGAHLAELVLRRAKTLRRREPSATSAEARALGSVSRRHEHMTRPGRPPLPPPAGAGARRA</sequence>
<evidence type="ECO:0000313" key="3">
    <source>
        <dbReference type="EMBL" id="GJD89148.1"/>
    </source>
</evidence>
<keyword evidence="4" id="KW-1185">Reference proteome</keyword>